<evidence type="ECO:0000256" key="1">
    <source>
        <dbReference type="ARBA" id="ARBA00010646"/>
    </source>
</evidence>
<evidence type="ECO:0000256" key="3">
    <source>
        <dbReference type="SAM" id="SignalP"/>
    </source>
</evidence>
<dbReference type="eggNOG" id="COG2247">
    <property type="taxonomic scope" value="Bacteria"/>
</dbReference>
<dbReference type="Proteomes" id="UP000004063">
    <property type="component" value="Chromosome"/>
</dbReference>
<dbReference type="SUPFAM" id="SSF51445">
    <property type="entry name" value="(Trans)glycosidases"/>
    <property type="match status" value="1"/>
</dbReference>
<proteinExistence type="inferred from homology"/>
<dbReference type="EMBL" id="ACHM02000002">
    <property type="protein sequence ID" value="EFH93070.1"/>
    <property type="molecule type" value="Genomic_DNA"/>
</dbReference>
<dbReference type="InterPro" id="IPR017853">
    <property type="entry name" value="GH"/>
</dbReference>
<dbReference type="AlphaFoldDB" id="D6S8E2"/>
<evidence type="ECO:0000313" key="4">
    <source>
        <dbReference type="EMBL" id="EFH93070.1"/>
    </source>
</evidence>
<dbReference type="HOGENOM" id="CLU_358936_0_0_9"/>
<sequence length="786" mass="87586">MKNLKEIAKVSFVALSVSLMISTGSMAQTENDKKDVENELSAKYTSISTHNQSKLTKKAKLGYANVDNLQNGKKENDDLNREDLKSTDLNKHIKEKEEKTEVSDSTKDEEESEKEVVPKKSDKKDTEEGLEVSPIKAEESVSKENSEEQVSEEKEQEADGKEAQDEEVKALNSAGQIVPTRIAGQNRYESAAQISREQFTNAKKVIVVNAQKYADALSATTLSDGKYSILYTEKDSLPTATRNEIQRLNPVEVYLLGGQQSISAGIENILKKYSNKVTRIAGRDRYETSAKVAAMSKKKNVVIASGENFSDPLYASSYAYSNNAKILLSSGKTLSRETRDYLLRNKSSIGKVTVVGGGQSISSATVRYIQSVTGKNVSRISGRNRYDGSVKVANSMNKDKVFIASGEDFADALAISPLAQKLNAPILLSSKGKLDTSVIAFLNNFKNSIKDVFIVGGYRTIDNNVYGTVQNVLKKQIAKPKPQPKPQPKPPVVKDQSDIIEEDKAIGLHDFVVAKYSTTLYNAANSSAKSVRNINTSTVMQVINILDNGWMQLDINGFKGYAKVSDFGMFNPNKYRLVFQQGADLSKFNRNVNMKLAKQNGMDFVILKAGSGYSGEDPKFQQNYNNAKAAGLNVGAYWYSYAVNVEEAKEEAVRFMKILGKKQFEYPVYLDFEDPSQRKIPKKTKTDMAIAFMSILEKNGFYTGLYSSASWINNQFERERLKDYDVWIAHWHVTNPNCFTPDYGMWQFTNKSKIKGVSDTGEGGVDMNYSYKNYPKIIKDAKLNNF</sequence>
<dbReference type="Gene3D" id="3.20.20.80">
    <property type="entry name" value="Glycosidases"/>
    <property type="match status" value="1"/>
</dbReference>
<dbReference type="InterPro" id="IPR051922">
    <property type="entry name" value="Bact_Sporulation_Assoc"/>
</dbReference>
<dbReference type="GO" id="GO:0016998">
    <property type="term" value="P:cell wall macromolecule catabolic process"/>
    <property type="evidence" value="ECO:0007669"/>
    <property type="project" value="InterPro"/>
</dbReference>
<dbReference type="STRING" id="525282.HMPREF0391_10728"/>
<feature type="compositionally biased region" description="Basic and acidic residues" evidence="2">
    <location>
        <begin position="72"/>
        <end position="106"/>
    </location>
</feature>
<dbReference type="eggNOG" id="COG3757">
    <property type="taxonomic scope" value="Bacteria"/>
</dbReference>
<feature type="region of interest" description="Disordered" evidence="2">
    <location>
        <begin position="48"/>
        <end position="172"/>
    </location>
</feature>
<dbReference type="PROSITE" id="PS51904">
    <property type="entry name" value="GLYCOSYL_HYDROL_F25_2"/>
    <property type="match status" value="1"/>
</dbReference>
<reference evidence="4" key="1">
    <citation type="submission" date="2010-05" db="EMBL/GenBank/DDBJ databases">
        <authorList>
            <person name="Muzny D."/>
            <person name="Qin X."/>
            <person name="Buhay C."/>
            <person name="Dugan-Rocha S."/>
            <person name="Ding Y."/>
            <person name="Chen G."/>
            <person name="Hawes A."/>
            <person name="Holder M."/>
            <person name="Jhangiani S."/>
            <person name="Johnson A."/>
            <person name="Khan Z."/>
            <person name="Li Z."/>
            <person name="Liu W."/>
            <person name="Liu X."/>
            <person name="Perez L."/>
            <person name="Shen H."/>
            <person name="Wang Q."/>
            <person name="Watt J."/>
            <person name="Xi L."/>
            <person name="Xin Y."/>
            <person name="Zhou J."/>
            <person name="Deng J."/>
            <person name="Jiang H."/>
            <person name="Liu Y."/>
            <person name="Qu J."/>
            <person name="Song X.-Z."/>
            <person name="Zhang L."/>
            <person name="Villasana D."/>
            <person name="Johnson A."/>
            <person name="Liu J."/>
            <person name="Liyanage D."/>
            <person name="Lorensuhewa L."/>
            <person name="Robinson T."/>
            <person name="Song A."/>
            <person name="Song B.-B."/>
            <person name="Dinh H."/>
            <person name="Thornton R."/>
            <person name="Coyle M."/>
            <person name="Francisco L."/>
            <person name="Jackson L."/>
            <person name="Javaid M."/>
            <person name="Korchina V."/>
            <person name="Kovar C."/>
            <person name="Mata R."/>
            <person name="Mathew T."/>
            <person name="Ngo R."/>
            <person name="Nguyen L."/>
            <person name="Nguyen N."/>
            <person name="Okwuonu G."/>
            <person name="Ongeri F."/>
            <person name="Pham C."/>
            <person name="Simmons D."/>
            <person name="Wilczek-Boney K."/>
            <person name="Hale W."/>
            <person name="Jakkamsetti A."/>
            <person name="Pham P."/>
            <person name="Ruth R."/>
            <person name="San Lucas F."/>
            <person name="Warren J."/>
            <person name="Zhang J."/>
            <person name="Zhao Z."/>
            <person name="Zhou C."/>
            <person name="Zhu D."/>
            <person name="Lee S."/>
            <person name="Bess C."/>
            <person name="Blankenburg K."/>
            <person name="Forbes L."/>
            <person name="Fu Q."/>
            <person name="Gubbala S."/>
            <person name="Hirani K."/>
            <person name="Jayaseelan J.C."/>
            <person name="Lara F."/>
            <person name="Munidasa M."/>
            <person name="Palculict T."/>
            <person name="Patil S."/>
            <person name="Pu L.-L."/>
            <person name="Saada N."/>
            <person name="Tang L."/>
            <person name="Weissenberger G."/>
            <person name="Zhu Y."/>
            <person name="Hemphill L."/>
            <person name="Shang Y."/>
            <person name="Youmans B."/>
            <person name="Ayvaz T."/>
            <person name="Ross M."/>
            <person name="Santibanez J."/>
            <person name="Aqrawi P."/>
            <person name="Gross S."/>
            <person name="Joshi V."/>
            <person name="Fowler G."/>
            <person name="Nazareth L."/>
            <person name="Reid J."/>
            <person name="Worley K."/>
            <person name="Petrosino J."/>
            <person name="Highlander S."/>
            <person name="Gibbs R."/>
        </authorList>
    </citation>
    <scope>NUCLEOTIDE SEQUENCE [LARGE SCALE GENOMIC DNA]</scope>
    <source>
        <strain evidence="4">ATCC 53516</strain>
    </source>
</reference>
<feature type="signal peptide" evidence="3">
    <location>
        <begin position="1"/>
        <end position="27"/>
    </location>
</feature>
<protein>
    <submittedName>
        <fullName evidence="4">Glycosyl hydrolase family 25</fullName>
    </submittedName>
</protein>
<dbReference type="Pfam" id="PF01183">
    <property type="entry name" value="Glyco_hydro_25"/>
    <property type="match status" value="1"/>
</dbReference>
<evidence type="ECO:0000256" key="2">
    <source>
        <dbReference type="SAM" id="MobiDB-lite"/>
    </source>
</evidence>
<dbReference type="InterPro" id="IPR007253">
    <property type="entry name" value="Cell_wall-bd_2"/>
</dbReference>
<dbReference type="GO" id="GO:0003796">
    <property type="term" value="F:lysozyme activity"/>
    <property type="evidence" value="ECO:0007669"/>
    <property type="project" value="InterPro"/>
</dbReference>
<feature type="chain" id="PRO_5003088028" evidence="3">
    <location>
        <begin position="28"/>
        <end position="786"/>
    </location>
</feature>
<comment type="similarity">
    <text evidence="1">Belongs to the glycosyl hydrolase 25 family.</text>
</comment>
<accession>D6S8E2</accession>
<dbReference type="Gene3D" id="3.40.50.12090">
    <property type="match status" value="3"/>
</dbReference>
<organism evidence="4">
    <name type="scientific">Finegoldia magna ATCC 53516</name>
    <dbReference type="NCBI Taxonomy" id="525282"/>
    <lineage>
        <taxon>Bacteria</taxon>
        <taxon>Bacillati</taxon>
        <taxon>Bacillota</taxon>
        <taxon>Tissierellia</taxon>
        <taxon>Tissierellales</taxon>
        <taxon>Peptoniphilaceae</taxon>
        <taxon>Finegoldia</taxon>
    </lineage>
</organism>
<dbReference type="GO" id="GO:0009253">
    <property type="term" value="P:peptidoglycan catabolic process"/>
    <property type="evidence" value="ECO:0007669"/>
    <property type="project" value="InterPro"/>
</dbReference>
<dbReference type="RefSeq" id="WP_002835518.1">
    <property type="nucleotide sequence ID" value="NZ_CM000955.1"/>
</dbReference>
<comment type="caution">
    <text evidence="4">The sequence shown here is derived from an EMBL/GenBank/DDBJ whole genome shotgun (WGS) entry which is preliminary data.</text>
</comment>
<name>D6S8E2_FINMA</name>
<feature type="compositionally biased region" description="Basic and acidic residues" evidence="2">
    <location>
        <begin position="114"/>
        <end position="127"/>
    </location>
</feature>
<gene>
    <name evidence="4" type="ORF">HMPREF0391_10728</name>
</gene>
<dbReference type="CDD" id="cd06414">
    <property type="entry name" value="GH25_LytC-like"/>
    <property type="match status" value="1"/>
</dbReference>
<dbReference type="PANTHER" id="PTHR30032">
    <property type="entry name" value="N-ACETYLMURAMOYL-L-ALANINE AMIDASE-RELATED"/>
    <property type="match status" value="1"/>
</dbReference>
<dbReference type="InterPro" id="IPR002053">
    <property type="entry name" value="Glyco_hydro_25"/>
</dbReference>
<dbReference type="OrthoDB" id="5056238at2"/>
<dbReference type="PANTHER" id="PTHR30032:SF8">
    <property type="entry name" value="GERMINATION-SPECIFIC N-ACETYLMURAMOYL-L-ALANINE AMIDASE"/>
    <property type="match status" value="1"/>
</dbReference>
<keyword evidence="4" id="KW-0378">Hydrolase</keyword>
<feature type="compositionally biased region" description="Basic and acidic residues" evidence="2">
    <location>
        <begin position="136"/>
        <end position="169"/>
    </location>
</feature>
<dbReference type="Pfam" id="PF04122">
    <property type="entry name" value="CW_binding_2"/>
    <property type="match status" value="3"/>
</dbReference>
<keyword evidence="3" id="KW-0732">Signal</keyword>